<proteinExistence type="predicted"/>
<protein>
    <submittedName>
        <fullName evidence="6">MarR family transcriptional regulator</fullName>
    </submittedName>
</protein>
<dbReference type="PROSITE" id="PS01117">
    <property type="entry name" value="HTH_MARR_1"/>
    <property type="match status" value="1"/>
</dbReference>
<dbReference type="GO" id="GO:0006950">
    <property type="term" value="P:response to stress"/>
    <property type="evidence" value="ECO:0007669"/>
    <property type="project" value="TreeGrafter"/>
</dbReference>
<evidence type="ECO:0000256" key="4">
    <source>
        <dbReference type="SAM" id="MobiDB-lite"/>
    </source>
</evidence>
<dbReference type="GO" id="GO:0003677">
    <property type="term" value="F:DNA binding"/>
    <property type="evidence" value="ECO:0007669"/>
    <property type="project" value="UniProtKB-KW"/>
</dbReference>
<dbReference type="KEGG" id="phr:C6569_00845"/>
<keyword evidence="2" id="KW-0238">DNA-binding</keyword>
<keyword evidence="1" id="KW-0805">Transcription regulation</keyword>
<gene>
    <name evidence="6" type="ORF">C6569_00845</name>
</gene>
<dbReference type="PRINTS" id="PR00598">
    <property type="entry name" value="HTHMARR"/>
</dbReference>
<dbReference type="Proteomes" id="UP000237889">
    <property type="component" value="Chromosome"/>
</dbReference>
<reference evidence="6 7" key="1">
    <citation type="submission" date="2018-03" db="EMBL/GenBank/DDBJ databases">
        <title>Genome sequencing of Phreatobacter sp.</title>
        <authorList>
            <person name="Kim S.-J."/>
            <person name="Heo J."/>
            <person name="Kwon S.-W."/>
        </authorList>
    </citation>
    <scope>NUCLEOTIDE SEQUENCE [LARGE SCALE GENOMIC DNA]</scope>
    <source>
        <strain evidence="6 7">S-12</strain>
    </source>
</reference>
<dbReference type="GO" id="GO:0003700">
    <property type="term" value="F:DNA-binding transcription factor activity"/>
    <property type="evidence" value="ECO:0007669"/>
    <property type="project" value="InterPro"/>
</dbReference>
<feature type="compositionally biased region" description="Basic and acidic residues" evidence="4">
    <location>
        <begin position="1"/>
        <end position="22"/>
    </location>
</feature>
<dbReference type="OrthoDB" id="8228089at2"/>
<dbReference type="InterPro" id="IPR039422">
    <property type="entry name" value="MarR/SlyA-like"/>
</dbReference>
<dbReference type="AlphaFoldDB" id="A0A2S0NH47"/>
<evidence type="ECO:0000256" key="2">
    <source>
        <dbReference type="ARBA" id="ARBA00023125"/>
    </source>
</evidence>
<dbReference type="RefSeq" id="WP_106750828.1">
    <property type="nucleotide sequence ID" value="NZ_CP027668.1"/>
</dbReference>
<dbReference type="PANTHER" id="PTHR33164">
    <property type="entry name" value="TRANSCRIPTIONAL REGULATOR, MARR FAMILY"/>
    <property type="match status" value="1"/>
</dbReference>
<feature type="domain" description="HTH marR-type" evidence="5">
    <location>
        <begin position="27"/>
        <end position="160"/>
    </location>
</feature>
<dbReference type="InterPro" id="IPR000835">
    <property type="entry name" value="HTH_MarR-typ"/>
</dbReference>
<dbReference type="EMBL" id="CP027668">
    <property type="protein sequence ID" value="AVO47458.1"/>
    <property type="molecule type" value="Genomic_DNA"/>
</dbReference>
<dbReference type="Gene3D" id="1.10.10.10">
    <property type="entry name" value="Winged helix-like DNA-binding domain superfamily/Winged helix DNA-binding domain"/>
    <property type="match status" value="1"/>
</dbReference>
<dbReference type="SMART" id="SM00347">
    <property type="entry name" value="HTH_MARR"/>
    <property type="match status" value="1"/>
</dbReference>
<evidence type="ECO:0000313" key="7">
    <source>
        <dbReference type="Proteomes" id="UP000237889"/>
    </source>
</evidence>
<name>A0A2S0NH47_9HYPH</name>
<dbReference type="PANTHER" id="PTHR33164:SF89">
    <property type="entry name" value="MARR FAMILY REGULATORY PROTEIN"/>
    <property type="match status" value="1"/>
</dbReference>
<dbReference type="InterPro" id="IPR036388">
    <property type="entry name" value="WH-like_DNA-bd_sf"/>
</dbReference>
<accession>A0A2S0NH47</accession>
<dbReference type="InterPro" id="IPR023187">
    <property type="entry name" value="Tscrpt_reg_MarR-type_CS"/>
</dbReference>
<sequence length="163" mass="18205">MARIETDPHEPQDAGSRREEPARLGPLGDFIGFHLRIAQEASFRTFAQRVGDKSLKPRRFAVLTLIAENPGLTQTALGKAAGRDKSTLTSTLDDLVKRGLVLRERTAHDRRSYTLTLTPAGCAHRERLMRAALDHDRELDRIVGREKKAEFLALLRKIAAELG</sequence>
<dbReference type="SUPFAM" id="SSF46785">
    <property type="entry name" value="Winged helix' DNA-binding domain"/>
    <property type="match status" value="1"/>
</dbReference>
<evidence type="ECO:0000259" key="5">
    <source>
        <dbReference type="PROSITE" id="PS50995"/>
    </source>
</evidence>
<evidence type="ECO:0000313" key="6">
    <source>
        <dbReference type="EMBL" id="AVO47458.1"/>
    </source>
</evidence>
<feature type="region of interest" description="Disordered" evidence="4">
    <location>
        <begin position="1"/>
        <end position="23"/>
    </location>
</feature>
<dbReference type="PROSITE" id="PS50995">
    <property type="entry name" value="HTH_MARR_2"/>
    <property type="match status" value="1"/>
</dbReference>
<dbReference type="Pfam" id="PF12802">
    <property type="entry name" value="MarR_2"/>
    <property type="match status" value="1"/>
</dbReference>
<keyword evidence="7" id="KW-1185">Reference proteome</keyword>
<organism evidence="6 7">
    <name type="scientific">Phreatobacter cathodiphilus</name>
    <dbReference type="NCBI Taxonomy" id="1868589"/>
    <lineage>
        <taxon>Bacteria</taxon>
        <taxon>Pseudomonadati</taxon>
        <taxon>Pseudomonadota</taxon>
        <taxon>Alphaproteobacteria</taxon>
        <taxon>Hyphomicrobiales</taxon>
        <taxon>Phreatobacteraceae</taxon>
        <taxon>Phreatobacter</taxon>
    </lineage>
</organism>
<evidence type="ECO:0000256" key="3">
    <source>
        <dbReference type="ARBA" id="ARBA00023163"/>
    </source>
</evidence>
<evidence type="ECO:0000256" key="1">
    <source>
        <dbReference type="ARBA" id="ARBA00023015"/>
    </source>
</evidence>
<keyword evidence="3" id="KW-0804">Transcription</keyword>
<dbReference type="InterPro" id="IPR036390">
    <property type="entry name" value="WH_DNA-bd_sf"/>
</dbReference>